<reference evidence="4" key="1">
    <citation type="journal article" date="2019" name="Int. J. Syst. Evol. Microbiol.">
        <title>The Global Catalogue of Microorganisms (GCM) 10K type strain sequencing project: providing services to taxonomists for standard genome sequencing and annotation.</title>
        <authorList>
            <consortium name="The Broad Institute Genomics Platform"/>
            <consortium name="The Broad Institute Genome Sequencing Center for Infectious Disease"/>
            <person name="Wu L."/>
            <person name="Ma J."/>
        </authorList>
    </citation>
    <scope>NUCLEOTIDE SEQUENCE [LARGE SCALE GENOMIC DNA]</scope>
    <source>
        <strain evidence="4">JCM 7356</strain>
    </source>
</reference>
<feature type="domain" description="Aminotransferase class I/classII large" evidence="2">
    <location>
        <begin position="52"/>
        <end position="205"/>
    </location>
</feature>
<feature type="region of interest" description="Disordered" evidence="1">
    <location>
        <begin position="1"/>
        <end position="28"/>
    </location>
</feature>
<dbReference type="Gene3D" id="3.40.640.10">
    <property type="entry name" value="Type I PLP-dependent aspartate aminotransferase-like (Major domain)"/>
    <property type="match status" value="1"/>
</dbReference>
<dbReference type="Proteomes" id="UP001500305">
    <property type="component" value="Unassembled WGS sequence"/>
</dbReference>
<dbReference type="PANTHER" id="PTHR46577">
    <property type="entry name" value="HTH-TYPE TRANSCRIPTIONAL REGULATORY PROTEIN GABR"/>
    <property type="match status" value="1"/>
</dbReference>
<feature type="compositionally biased region" description="Basic and acidic residues" evidence="1">
    <location>
        <begin position="19"/>
        <end position="28"/>
    </location>
</feature>
<accession>A0ABP5QGC4</accession>
<comment type="caution">
    <text evidence="3">The sequence shown here is derived from an EMBL/GenBank/DDBJ whole genome shotgun (WGS) entry which is preliminary data.</text>
</comment>
<evidence type="ECO:0000313" key="3">
    <source>
        <dbReference type="EMBL" id="GAA2235155.1"/>
    </source>
</evidence>
<dbReference type="InterPro" id="IPR015421">
    <property type="entry name" value="PyrdxlP-dep_Trfase_major"/>
</dbReference>
<name>A0ABP5QGC4_9ACTN</name>
<dbReference type="CDD" id="cd00609">
    <property type="entry name" value="AAT_like"/>
    <property type="match status" value="1"/>
</dbReference>
<dbReference type="EMBL" id="BAAATR010000005">
    <property type="protein sequence ID" value="GAA2235155.1"/>
    <property type="molecule type" value="Genomic_DNA"/>
</dbReference>
<protein>
    <recommendedName>
        <fullName evidence="2">Aminotransferase class I/classII large domain-containing protein</fullName>
    </recommendedName>
</protein>
<dbReference type="InterPro" id="IPR051446">
    <property type="entry name" value="HTH_trans_reg/aminotransferase"/>
</dbReference>
<evidence type="ECO:0000256" key="1">
    <source>
        <dbReference type="SAM" id="MobiDB-lite"/>
    </source>
</evidence>
<keyword evidence="4" id="KW-1185">Reference proteome</keyword>
<dbReference type="InterPro" id="IPR004839">
    <property type="entry name" value="Aminotransferase_I/II_large"/>
</dbReference>
<dbReference type="PANTHER" id="PTHR46577:SF1">
    <property type="entry name" value="HTH-TYPE TRANSCRIPTIONAL REGULATORY PROTEIN GABR"/>
    <property type="match status" value="1"/>
</dbReference>
<evidence type="ECO:0000313" key="4">
    <source>
        <dbReference type="Proteomes" id="UP001500305"/>
    </source>
</evidence>
<dbReference type="SUPFAM" id="SSF53383">
    <property type="entry name" value="PLP-dependent transferases"/>
    <property type="match status" value="1"/>
</dbReference>
<dbReference type="InterPro" id="IPR015424">
    <property type="entry name" value="PyrdxlP-dep_Trfase"/>
</dbReference>
<sequence length="215" mass="22741">MVRRPGPPKGLIAGPVLPEPRKRGRAGEDDYDAEFRYDREPVGCLQGLAPDRVVHLGSPSKSLAPGLRLGWAVVPAGLAADFRTAKRYADLGTGVFDQLAFAGLLATGAYDRHLRALRPRYRSRRDALAGALHRVLPGARVRGVAAGLHLYLDLPDDVAEDAVVAGAAARGVRVEPVTGMRLRPGGPALALFYAGLSEGRLTAAAELLAEAVTAR</sequence>
<proteinExistence type="predicted"/>
<gene>
    <name evidence="3" type="ORF">GCM10010430_14880</name>
</gene>
<organism evidence="3 4">
    <name type="scientific">Kitasatospora cystarginea</name>
    <dbReference type="NCBI Taxonomy" id="58350"/>
    <lineage>
        <taxon>Bacteria</taxon>
        <taxon>Bacillati</taxon>
        <taxon>Actinomycetota</taxon>
        <taxon>Actinomycetes</taxon>
        <taxon>Kitasatosporales</taxon>
        <taxon>Streptomycetaceae</taxon>
        <taxon>Kitasatospora</taxon>
    </lineage>
</organism>
<dbReference type="Pfam" id="PF00155">
    <property type="entry name" value="Aminotran_1_2"/>
    <property type="match status" value="1"/>
</dbReference>
<evidence type="ECO:0000259" key="2">
    <source>
        <dbReference type="Pfam" id="PF00155"/>
    </source>
</evidence>